<evidence type="ECO:0000313" key="3">
    <source>
        <dbReference type="Proteomes" id="UP001604277"/>
    </source>
</evidence>
<proteinExistence type="predicted"/>
<feature type="region of interest" description="Disordered" evidence="1">
    <location>
        <begin position="65"/>
        <end position="96"/>
    </location>
</feature>
<dbReference type="EMBL" id="JBFOLJ010000002">
    <property type="protein sequence ID" value="KAL2551856.1"/>
    <property type="molecule type" value="Genomic_DNA"/>
</dbReference>
<evidence type="ECO:0000256" key="1">
    <source>
        <dbReference type="SAM" id="MobiDB-lite"/>
    </source>
</evidence>
<organism evidence="2 3">
    <name type="scientific">Forsythia ovata</name>
    <dbReference type="NCBI Taxonomy" id="205694"/>
    <lineage>
        <taxon>Eukaryota</taxon>
        <taxon>Viridiplantae</taxon>
        <taxon>Streptophyta</taxon>
        <taxon>Embryophyta</taxon>
        <taxon>Tracheophyta</taxon>
        <taxon>Spermatophyta</taxon>
        <taxon>Magnoliopsida</taxon>
        <taxon>eudicotyledons</taxon>
        <taxon>Gunneridae</taxon>
        <taxon>Pentapetalae</taxon>
        <taxon>asterids</taxon>
        <taxon>lamiids</taxon>
        <taxon>Lamiales</taxon>
        <taxon>Oleaceae</taxon>
        <taxon>Forsythieae</taxon>
        <taxon>Forsythia</taxon>
    </lineage>
</organism>
<sequence>MNQQTYHIVDPLRFVYGIGISLMASFISDCSLLQMHDVSSILKGKGSSSYGLDGSRVLRRMSPVCRSKDGASDLPTRKTANLVGGPKLRRSSEAEENSIQNMIEMIKNNKKLQNNLTLVKKQKA</sequence>
<keyword evidence="3" id="KW-1185">Reference proteome</keyword>
<accession>A0ABD1WQJ4</accession>
<name>A0ABD1WQJ4_9LAMI</name>
<dbReference type="Proteomes" id="UP001604277">
    <property type="component" value="Unassembled WGS sequence"/>
</dbReference>
<evidence type="ECO:0000313" key="2">
    <source>
        <dbReference type="EMBL" id="KAL2551856.1"/>
    </source>
</evidence>
<comment type="caution">
    <text evidence="2">The sequence shown here is derived from an EMBL/GenBank/DDBJ whole genome shotgun (WGS) entry which is preliminary data.</text>
</comment>
<gene>
    <name evidence="2" type="ORF">Fot_05475</name>
</gene>
<protein>
    <submittedName>
        <fullName evidence="2">Uncharacterized protein</fullName>
    </submittedName>
</protein>
<reference evidence="3" key="1">
    <citation type="submission" date="2024-07" db="EMBL/GenBank/DDBJ databases">
        <title>Two chromosome-level genome assemblies of Korean endemic species Abeliophyllum distichum and Forsythia ovata (Oleaceae).</title>
        <authorList>
            <person name="Jang H."/>
        </authorList>
    </citation>
    <scope>NUCLEOTIDE SEQUENCE [LARGE SCALE GENOMIC DNA]</scope>
</reference>
<dbReference type="AlphaFoldDB" id="A0ABD1WQJ4"/>